<evidence type="ECO:0000256" key="1">
    <source>
        <dbReference type="SAM" id="MobiDB-lite"/>
    </source>
</evidence>
<dbReference type="VEuPathDB" id="FungiDB:VP01_5481g1"/>
<organism evidence="2 3">
    <name type="scientific">Puccinia sorghi</name>
    <dbReference type="NCBI Taxonomy" id="27349"/>
    <lineage>
        <taxon>Eukaryota</taxon>
        <taxon>Fungi</taxon>
        <taxon>Dikarya</taxon>
        <taxon>Basidiomycota</taxon>
        <taxon>Pucciniomycotina</taxon>
        <taxon>Pucciniomycetes</taxon>
        <taxon>Pucciniales</taxon>
        <taxon>Pucciniaceae</taxon>
        <taxon>Puccinia</taxon>
    </lineage>
</organism>
<reference evidence="2 3" key="1">
    <citation type="submission" date="2015-08" db="EMBL/GenBank/DDBJ databases">
        <title>Next Generation Sequencing and Analysis of the Genome of Puccinia sorghi L Schw, the Causal Agent of Maize Common Rust.</title>
        <authorList>
            <person name="Rochi L."/>
            <person name="Burguener G."/>
            <person name="Darino M."/>
            <person name="Turjanski A."/>
            <person name="Kreff E."/>
            <person name="Dieguez M.J."/>
            <person name="Sacco F."/>
        </authorList>
    </citation>
    <scope>NUCLEOTIDE SEQUENCE [LARGE SCALE GENOMIC DNA]</scope>
    <source>
        <strain evidence="2 3">RO10H11247</strain>
    </source>
</reference>
<evidence type="ECO:0000313" key="3">
    <source>
        <dbReference type="Proteomes" id="UP000037035"/>
    </source>
</evidence>
<comment type="caution">
    <text evidence="2">The sequence shown here is derived from an EMBL/GenBank/DDBJ whole genome shotgun (WGS) entry which is preliminary data.</text>
</comment>
<feature type="region of interest" description="Disordered" evidence="1">
    <location>
        <begin position="1"/>
        <end position="23"/>
    </location>
</feature>
<dbReference type="AlphaFoldDB" id="A0A0L6UJG4"/>
<sequence length="80" mass="8842">MGSSFGSSQTQSDSNQSSTIQSETGKMEEYLEFVKIHPEKQVAILEILDHNNIGSYKLFQSKSITQAQMSQWGLSDGIIA</sequence>
<accession>A0A0L6UJG4</accession>
<feature type="compositionally biased region" description="Low complexity" evidence="1">
    <location>
        <begin position="1"/>
        <end position="22"/>
    </location>
</feature>
<name>A0A0L6UJG4_9BASI</name>
<gene>
    <name evidence="2" type="ORF">VP01_5481g1</name>
</gene>
<evidence type="ECO:0000313" key="2">
    <source>
        <dbReference type="EMBL" id="KNZ48691.1"/>
    </source>
</evidence>
<proteinExistence type="predicted"/>
<keyword evidence="3" id="KW-1185">Reference proteome</keyword>
<dbReference type="EMBL" id="LAVV01010699">
    <property type="protein sequence ID" value="KNZ48691.1"/>
    <property type="molecule type" value="Genomic_DNA"/>
</dbReference>
<protein>
    <submittedName>
        <fullName evidence="2">Uncharacterized protein</fullName>
    </submittedName>
</protein>
<dbReference type="Proteomes" id="UP000037035">
    <property type="component" value="Unassembled WGS sequence"/>
</dbReference>